<dbReference type="InterPro" id="IPR027381">
    <property type="entry name" value="LytR/CpsA/Psr_C"/>
</dbReference>
<proteinExistence type="inferred from homology"/>
<dbReference type="InterPro" id="IPR050922">
    <property type="entry name" value="LytR/CpsA/Psr_CW_biosynth"/>
</dbReference>
<dbReference type="Gene3D" id="3.40.630.190">
    <property type="entry name" value="LCP protein"/>
    <property type="match status" value="1"/>
</dbReference>
<feature type="domain" description="Cell envelope-related transcriptional attenuator" evidence="3">
    <location>
        <begin position="64"/>
        <end position="211"/>
    </location>
</feature>
<dbReference type="OrthoDB" id="305468at2"/>
<evidence type="ECO:0000256" key="1">
    <source>
        <dbReference type="ARBA" id="ARBA00006068"/>
    </source>
</evidence>
<evidence type="ECO:0000313" key="5">
    <source>
        <dbReference type="EMBL" id="EFQ23886.1"/>
    </source>
</evidence>
<dbReference type="PANTHER" id="PTHR33392:SF6">
    <property type="entry name" value="POLYISOPRENYL-TEICHOIC ACID--PEPTIDOGLYCAN TEICHOIC ACID TRANSFERASE TAGU"/>
    <property type="match status" value="1"/>
</dbReference>
<name>E3D0R5_9BACT</name>
<feature type="domain" description="LytR/CpsA/Psr regulator C-terminal" evidence="4">
    <location>
        <begin position="351"/>
        <end position="438"/>
    </location>
</feature>
<dbReference type="PaxDb" id="584708-Apau_1467"/>
<accession>E3D0R5</accession>
<dbReference type="STRING" id="584708.Apau_1467"/>
<gene>
    <name evidence="5" type="ORF">Apau_1467</name>
</gene>
<dbReference type="Pfam" id="PF13399">
    <property type="entry name" value="LytR_C"/>
    <property type="match status" value="1"/>
</dbReference>
<keyword evidence="6" id="KW-1185">Reference proteome</keyword>
<sequence>MKKGVLLLGILIACISAGTGVYFRLQRMAHTPVAVIKETVLHDAMTGKVNILLLGEDNVEGSHRTDSIALAAVDLDAKSARVLSLPRDTRVEIPGHGWQKLNHSYAFGGVDLLRSTVSKNLGVPIHYYILLDYGTFPRMVDIIGGVDLHVPKRLRYVDRAGHLNIDIPAGEQHLDGERALHFVRFRHDALGDIGRVQRQQQFIKAALAKLKQPEYLTRIPDLAKEIVAFIRTDLTASQSVQLGGFVKELDRERILFAVLPGKPDYLKGISYWIPDSEGARTFFALPMEALLSADQGTARSTPSMNPGISTAGDGAANPASSGGTKEAAPPDTEQMTPEEVLALIRAIPEPVSVLNGVGKAGLSQTAAEHLQRMGVDVVYTGNAKHYDYRFSNVVYPEKASATVHRTAETLARLCGIRPALVRPGRQAVSATLVLGRDYKTIFERLSLNQGTGVGGSVPDSGKTSAP</sequence>
<dbReference type="Proteomes" id="UP000005096">
    <property type="component" value="Chromosome"/>
</dbReference>
<evidence type="ECO:0000256" key="2">
    <source>
        <dbReference type="SAM" id="MobiDB-lite"/>
    </source>
</evidence>
<reference evidence="5 6" key="1">
    <citation type="journal article" date="2010" name="Stand. Genomic Sci.">
        <title>Non-contiguous finished genome sequence of Aminomonas paucivorans type strain (GLU-3).</title>
        <authorList>
            <person name="Pitluck S."/>
            <person name="Yasawong M."/>
            <person name="Held B."/>
            <person name="Lapidus A."/>
            <person name="Nolan M."/>
            <person name="Copeland A."/>
            <person name="Lucas S."/>
            <person name="Del Rio T.G."/>
            <person name="Tice H."/>
            <person name="Cheng J.F."/>
            <person name="Chertkov O."/>
            <person name="Goodwin L."/>
            <person name="Tapia R."/>
            <person name="Han C."/>
            <person name="Liolios K."/>
            <person name="Ivanova N."/>
            <person name="Mavromatis K."/>
            <person name="Ovchinnikova G."/>
            <person name="Pati A."/>
            <person name="Chen A."/>
            <person name="Palaniappan K."/>
            <person name="Land M."/>
            <person name="Hauser L."/>
            <person name="Chang Y.J."/>
            <person name="Jeffries C.D."/>
            <person name="Pukall R."/>
            <person name="Spring S."/>
            <person name="Rohde M."/>
            <person name="Sikorski J."/>
            <person name="Goker M."/>
            <person name="Woyke T."/>
            <person name="Bristow J."/>
            <person name="Eisen J.A."/>
            <person name="Markowitz V."/>
            <person name="Hugenholtz P."/>
            <person name="Kyrpides N.C."/>
            <person name="Klenk H.P."/>
        </authorList>
    </citation>
    <scope>NUCLEOTIDE SEQUENCE [LARGE SCALE GENOMIC DNA]</scope>
    <source>
        <strain evidence="5 6">DSM 12260</strain>
    </source>
</reference>
<protein>
    <submittedName>
        <fullName evidence="5">Cell envelope-related transcriptional attenuator</fullName>
    </submittedName>
</protein>
<dbReference type="AlphaFoldDB" id="E3D0R5"/>
<comment type="similarity">
    <text evidence="1">Belongs to the LytR/CpsA/Psr (LCP) family.</text>
</comment>
<feature type="region of interest" description="Disordered" evidence="2">
    <location>
        <begin position="296"/>
        <end position="335"/>
    </location>
</feature>
<dbReference type="NCBIfam" id="TIGR00350">
    <property type="entry name" value="lytR_cpsA_psr"/>
    <property type="match status" value="1"/>
</dbReference>
<dbReference type="PANTHER" id="PTHR33392">
    <property type="entry name" value="POLYISOPRENYL-TEICHOIC ACID--PEPTIDOGLYCAN TEICHOIC ACID TRANSFERASE TAGU"/>
    <property type="match status" value="1"/>
</dbReference>
<dbReference type="EMBL" id="CM001022">
    <property type="protein sequence ID" value="EFQ23886.1"/>
    <property type="molecule type" value="Genomic_DNA"/>
</dbReference>
<dbReference type="HOGENOM" id="CLU_016455_5_2_0"/>
<dbReference type="InterPro" id="IPR004474">
    <property type="entry name" value="LytR_CpsA_psr"/>
</dbReference>
<dbReference type="Gene3D" id="3.30.70.2390">
    <property type="match status" value="1"/>
</dbReference>
<evidence type="ECO:0000313" key="6">
    <source>
        <dbReference type="Proteomes" id="UP000005096"/>
    </source>
</evidence>
<dbReference type="Pfam" id="PF03816">
    <property type="entry name" value="LytR_cpsA_psr"/>
    <property type="match status" value="1"/>
</dbReference>
<evidence type="ECO:0000259" key="3">
    <source>
        <dbReference type="Pfam" id="PF03816"/>
    </source>
</evidence>
<feature type="compositionally biased region" description="Polar residues" evidence="2">
    <location>
        <begin position="296"/>
        <end position="308"/>
    </location>
</feature>
<evidence type="ECO:0000259" key="4">
    <source>
        <dbReference type="Pfam" id="PF13399"/>
    </source>
</evidence>
<organism evidence="5 6">
    <name type="scientific">Aminomonas paucivorans DSM 12260</name>
    <dbReference type="NCBI Taxonomy" id="584708"/>
    <lineage>
        <taxon>Bacteria</taxon>
        <taxon>Thermotogati</taxon>
        <taxon>Synergistota</taxon>
        <taxon>Synergistia</taxon>
        <taxon>Synergistales</taxon>
        <taxon>Synergistaceae</taxon>
        <taxon>Aminomonas</taxon>
    </lineage>
</organism>
<dbReference type="eggNOG" id="COG1316">
    <property type="taxonomic scope" value="Bacteria"/>
</dbReference>